<evidence type="ECO:0000313" key="3">
    <source>
        <dbReference type="Proteomes" id="UP000078459"/>
    </source>
</evidence>
<keyword evidence="3" id="KW-1185">Reference proteome</keyword>
<reference evidence="2 3" key="2">
    <citation type="submission" date="2016-06" db="EMBL/GenBank/DDBJ databases">
        <title>Pedobacter psychrophilus sp. nov., isolated from Antarctic fragmentary rock.</title>
        <authorList>
            <person name="Svec P."/>
        </authorList>
    </citation>
    <scope>NUCLEOTIDE SEQUENCE [LARGE SCALE GENOMIC DNA]</scope>
    <source>
        <strain evidence="2 3">CCM 8644</strain>
    </source>
</reference>
<protein>
    <recommendedName>
        <fullName evidence="4">DUF4350 domain-containing protein</fullName>
    </recommendedName>
</protein>
<dbReference type="Proteomes" id="UP000078459">
    <property type="component" value="Unassembled WGS sequence"/>
</dbReference>
<evidence type="ECO:0000256" key="1">
    <source>
        <dbReference type="SAM" id="Phobius"/>
    </source>
</evidence>
<dbReference type="RefSeq" id="WP_068820865.1">
    <property type="nucleotide sequence ID" value="NZ_LWHJ01000011.1"/>
</dbReference>
<dbReference type="STRING" id="1826909.A5893_01580"/>
<keyword evidence="1" id="KW-0812">Transmembrane</keyword>
<dbReference type="EMBL" id="LWHJ01000011">
    <property type="protein sequence ID" value="OAQ41834.1"/>
    <property type="molecule type" value="Genomic_DNA"/>
</dbReference>
<proteinExistence type="predicted"/>
<gene>
    <name evidence="2" type="ORF">A5893_01580</name>
</gene>
<reference evidence="2 3" key="1">
    <citation type="submission" date="2016-04" db="EMBL/GenBank/DDBJ databases">
        <authorList>
            <person name="Evans L.H."/>
            <person name="Alamgir A."/>
            <person name="Owens N."/>
            <person name="Weber N.D."/>
            <person name="Virtaneva K."/>
            <person name="Barbian K."/>
            <person name="Babar A."/>
            <person name="Rosenke K."/>
        </authorList>
    </citation>
    <scope>NUCLEOTIDE SEQUENCE [LARGE SCALE GENOMIC DNA]</scope>
    <source>
        <strain evidence="2 3">CCM 8644</strain>
    </source>
</reference>
<dbReference type="AlphaFoldDB" id="A0A179DLR9"/>
<comment type="caution">
    <text evidence="2">The sequence shown here is derived from an EMBL/GenBank/DDBJ whole genome shotgun (WGS) entry which is preliminary data.</text>
</comment>
<accession>A0A179DLR9</accession>
<keyword evidence="1" id="KW-1133">Transmembrane helix</keyword>
<evidence type="ECO:0008006" key="4">
    <source>
        <dbReference type="Google" id="ProtNLM"/>
    </source>
</evidence>
<organism evidence="2 3">
    <name type="scientific">Pedobacter psychrophilus</name>
    <dbReference type="NCBI Taxonomy" id="1826909"/>
    <lineage>
        <taxon>Bacteria</taxon>
        <taxon>Pseudomonadati</taxon>
        <taxon>Bacteroidota</taxon>
        <taxon>Sphingobacteriia</taxon>
        <taxon>Sphingobacteriales</taxon>
        <taxon>Sphingobacteriaceae</taxon>
        <taxon>Pedobacter</taxon>
    </lineage>
</organism>
<sequence length="387" mass="44651">MKGFKLYIGVIVVLILITVIAIINKPKQVDWTDTLNKNDKIPFGTYVLHQNLYQIFDEKIINNNKDIYNLFAKDSLKNHNILIIGKTINFTKTDYIQLIKLAKAGNNIFLSAYQFSNTITKGLKFEVAASSSFEDAEVEFTNPALKDKTFNFKRGTAGLYLYKIKNKQTSVLSTNEINQPNFIKIPQQKGNIFISPNPLIFSNYCLLNDSTRLASAIMLSYLPKQKPLIFDDYYLRDLNPENGLLSAFIKFPALKWAYYLALFTLLVYIVLNIKRRQKAIPIIIPLKNNSLNFVKTISQIYYQQKNHQQLGVKKINHFFEFVRNRYRINLINKEEFVKSLSAKSGIEDSEIINILKASEKIKSIKQISELELIKISNLIDKFYKNAA</sequence>
<keyword evidence="1" id="KW-0472">Membrane</keyword>
<feature type="transmembrane region" description="Helical" evidence="1">
    <location>
        <begin position="256"/>
        <end position="273"/>
    </location>
</feature>
<name>A0A179DLR9_9SPHI</name>
<dbReference type="OrthoDB" id="1111222at2"/>
<evidence type="ECO:0000313" key="2">
    <source>
        <dbReference type="EMBL" id="OAQ41834.1"/>
    </source>
</evidence>